<dbReference type="SUPFAM" id="SSF89550">
    <property type="entry name" value="PHP domain-like"/>
    <property type="match status" value="1"/>
</dbReference>
<dbReference type="UniPathway" id="UPA00031">
    <property type="reaction ID" value="UER00013"/>
</dbReference>
<dbReference type="InterPro" id="IPR004013">
    <property type="entry name" value="PHP_dom"/>
</dbReference>
<dbReference type="GO" id="GO:0000105">
    <property type="term" value="P:L-histidine biosynthetic process"/>
    <property type="evidence" value="ECO:0007669"/>
    <property type="project" value="UniProtKB-UniRule"/>
</dbReference>
<dbReference type="PANTHER" id="PTHR21039:SF0">
    <property type="entry name" value="HISTIDINOL-PHOSPHATASE"/>
    <property type="match status" value="1"/>
</dbReference>
<dbReference type="InterPro" id="IPR010140">
    <property type="entry name" value="Histidinol_P_phosphatase_HisJ"/>
</dbReference>
<dbReference type="EC" id="3.1.3.15" evidence="3 8"/>
<evidence type="ECO:0000259" key="9">
    <source>
        <dbReference type="Pfam" id="PF02811"/>
    </source>
</evidence>
<evidence type="ECO:0000256" key="8">
    <source>
        <dbReference type="RuleBase" id="RU366003"/>
    </source>
</evidence>
<sequence length="262" mass="30870">MRKTNYHMHTKRCMHASGSDEEYVLAAIEGGYEEIGFSDHCPWKYDSDFVAHMRMPLSQFDDYYQSIAALRDKYKDQISIKIGLECEYFPKYMKWLEEFKEAKGLDYIIFGNHYYKTDEKRIYFGTECEYDHMLKAYIDEAIQGMETGLYAYLAHPDLFMHGRRKFDELAEKKSVRLCEAAKHLHIPLEYNLNGALYNDVMNVTHYPHPKFWEIAAHVGNDVIIGVDAHEPKAMMNDRYRDEAIAYLTSLDMNIIDKLPEKH</sequence>
<dbReference type="PANTHER" id="PTHR21039">
    <property type="entry name" value="HISTIDINOL PHOSPHATASE-RELATED"/>
    <property type="match status" value="1"/>
</dbReference>
<dbReference type="Pfam" id="PF02811">
    <property type="entry name" value="PHP"/>
    <property type="match status" value="1"/>
</dbReference>
<protein>
    <recommendedName>
        <fullName evidence="3 8">Histidinol-phosphatase</fullName>
        <shortName evidence="8">HolPase</shortName>
        <ecNumber evidence="3 8">3.1.3.15</ecNumber>
    </recommendedName>
</protein>
<dbReference type="CDD" id="cd12110">
    <property type="entry name" value="PHP_HisPPase_Hisj_like"/>
    <property type="match status" value="1"/>
</dbReference>
<keyword evidence="6 8" id="KW-0368">Histidine biosynthesis</keyword>
<evidence type="ECO:0000256" key="6">
    <source>
        <dbReference type="ARBA" id="ARBA00023102"/>
    </source>
</evidence>
<evidence type="ECO:0000256" key="1">
    <source>
        <dbReference type="ARBA" id="ARBA00004970"/>
    </source>
</evidence>
<accession>A0A7G9GT95</accession>
<dbReference type="Gene3D" id="3.20.20.140">
    <property type="entry name" value="Metal-dependent hydrolases"/>
    <property type="match status" value="1"/>
</dbReference>
<reference evidence="10 11" key="1">
    <citation type="submission" date="2020-08" db="EMBL/GenBank/DDBJ databases">
        <authorList>
            <person name="Liu C."/>
            <person name="Sun Q."/>
        </authorList>
    </citation>
    <scope>NUCLEOTIDE SEQUENCE [LARGE SCALE GENOMIC DNA]</scope>
    <source>
        <strain evidence="10 11">NSJ-61</strain>
    </source>
</reference>
<dbReference type="EMBL" id="CP060636">
    <property type="protein sequence ID" value="QNM14027.1"/>
    <property type="molecule type" value="Genomic_DNA"/>
</dbReference>
<evidence type="ECO:0000256" key="3">
    <source>
        <dbReference type="ARBA" id="ARBA00013085"/>
    </source>
</evidence>
<organism evidence="10 11">
    <name type="scientific">[Eubacterium] hominis</name>
    <dbReference type="NCBI Taxonomy" id="2764325"/>
    <lineage>
        <taxon>Bacteria</taxon>
        <taxon>Bacillati</taxon>
        <taxon>Bacillota</taxon>
        <taxon>Erysipelotrichia</taxon>
        <taxon>Erysipelotrichales</taxon>
        <taxon>Erysipelotrichaceae</taxon>
        <taxon>Amedibacillus</taxon>
    </lineage>
</organism>
<evidence type="ECO:0000256" key="2">
    <source>
        <dbReference type="ARBA" id="ARBA00009152"/>
    </source>
</evidence>
<comment type="similarity">
    <text evidence="2 8">Belongs to the PHP hydrolase family. HisK subfamily.</text>
</comment>
<dbReference type="GO" id="GO:0004401">
    <property type="term" value="F:histidinol-phosphatase activity"/>
    <property type="evidence" value="ECO:0007669"/>
    <property type="project" value="UniProtKB-UniRule"/>
</dbReference>
<keyword evidence="11" id="KW-1185">Reference proteome</keyword>
<name>A0A7G9GT95_9FIRM</name>
<dbReference type="AlphaFoldDB" id="A0A7G9GT95"/>
<comment type="pathway">
    <text evidence="1 8">Amino-acid biosynthesis; L-histidine biosynthesis; L-histidine from 5-phospho-alpha-D-ribose 1-diphosphate: step 8/9.</text>
</comment>
<dbReference type="RefSeq" id="WP_117518347.1">
    <property type="nucleotide sequence ID" value="NZ_CP060636.1"/>
</dbReference>
<evidence type="ECO:0000256" key="5">
    <source>
        <dbReference type="ARBA" id="ARBA00022801"/>
    </source>
</evidence>
<proteinExistence type="inferred from homology"/>
<evidence type="ECO:0000256" key="4">
    <source>
        <dbReference type="ARBA" id="ARBA00022605"/>
    </source>
</evidence>
<evidence type="ECO:0000256" key="7">
    <source>
        <dbReference type="ARBA" id="ARBA00049158"/>
    </source>
</evidence>
<keyword evidence="4 8" id="KW-0028">Amino-acid biosynthesis</keyword>
<dbReference type="GO" id="GO:0005737">
    <property type="term" value="C:cytoplasm"/>
    <property type="evidence" value="ECO:0007669"/>
    <property type="project" value="TreeGrafter"/>
</dbReference>
<dbReference type="NCBIfam" id="TIGR01856">
    <property type="entry name" value="hisJ_fam"/>
    <property type="match status" value="1"/>
</dbReference>
<dbReference type="KEGG" id="ehn:H9Q80_08850"/>
<comment type="catalytic activity">
    <reaction evidence="7 8">
        <text>L-histidinol phosphate + H2O = L-histidinol + phosphate</text>
        <dbReference type="Rhea" id="RHEA:14465"/>
        <dbReference type="ChEBI" id="CHEBI:15377"/>
        <dbReference type="ChEBI" id="CHEBI:43474"/>
        <dbReference type="ChEBI" id="CHEBI:57699"/>
        <dbReference type="ChEBI" id="CHEBI:57980"/>
        <dbReference type="EC" id="3.1.3.15"/>
    </reaction>
</comment>
<feature type="domain" description="PHP" evidence="9">
    <location>
        <begin position="6"/>
        <end position="183"/>
    </location>
</feature>
<evidence type="ECO:0000313" key="11">
    <source>
        <dbReference type="Proteomes" id="UP000515856"/>
    </source>
</evidence>
<gene>
    <name evidence="10" type="ORF">H9Q80_08850</name>
</gene>
<dbReference type="InterPro" id="IPR016195">
    <property type="entry name" value="Pol/histidinol_Pase-like"/>
</dbReference>
<dbReference type="Proteomes" id="UP000515856">
    <property type="component" value="Chromosome"/>
</dbReference>
<evidence type="ECO:0000313" key="10">
    <source>
        <dbReference type="EMBL" id="QNM14027.1"/>
    </source>
</evidence>
<keyword evidence="5 8" id="KW-0378">Hydrolase</keyword>